<accession>A0ABQ6FQG1</accession>
<reference evidence="1 2" key="1">
    <citation type="submission" date="2023-02" db="EMBL/GenBank/DDBJ databases">
        <title>Dictyobacter halimunensis sp. nov., a new member of the class Ktedonobacteria from forest soil in a geothermal area.</title>
        <authorList>
            <person name="Rachmania M.K."/>
            <person name="Ningsih F."/>
            <person name="Sakai Y."/>
            <person name="Yabe S."/>
            <person name="Yokota A."/>
            <person name="Sjamsuridzal W."/>
        </authorList>
    </citation>
    <scope>NUCLEOTIDE SEQUENCE [LARGE SCALE GENOMIC DNA]</scope>
    <source>
        <strain evidence="1 2">S3.2.2.5</strain>
    </source>
</reference>
<comment type="caution">
    <text evidence="1">The sequence shown here is derived from an EMBL/GenBank/DDBJ whole genome shotgun (WGS) entry which is preliminary data.</text>
</comment>
<keyword evidence="2" id="KW-1185">Reference proteome</keyword>
<evidence type="ECO:0000313" key="1">
    <source>
        <dbReference type="EMBL" id="GLV55920.1"/>
    </source>
</evidence>
<dbReference type="Proteomes" id="UP001344906">
    <property type="component" value="Unassembled WGS sequence"/>
</dbReference>
<proteinExistence type="predicted"/>
<name>A0ABQ6FQG1_9CHLR</name>
<protein>
    <submittedName>
        <fullName evidence="1">Uncharacterized protein</fullName>
    </submittedName>
</protein>
<organism evidence="1 2">
    <name type="scientific">Dictyobacter halimunensis</name>
    <dbReference type="NCBI Taxonomy" id="3026934"/>
    <lineage>
        <taxon>Bacteria</taxon>
        <taxon>Bacillati</taxon>
        <taxon>Chloroflexota</taxon>
        <taxon>Ktedonobacteria</taxon>
        <taxon>Ktedonobacterales</taxon>
        <taxon>Dictyobacteraceae</taxon>
        <taxon>Dictyobacter</taxon>
    </lineage>
</organism>
<sequence>MTTNHHTPADIAAGLSTYHRGFDPTTCLCAEPTTLLIFTFDDTYVDAHPDEADVSMLMLPNPIRSLIWPIAEGDILTLSKQYDTTQHHTRPRPALVYQQCRVTSIHKRLTHDTQQFCLNLTITLLPLHPLPLPLTPPPTDIIYS</sequence>
<evidence type="ECO:0000313" key="2">
    <source>
        <dbReference type="Proteomes" id="UP001344906"/>
    </source>
</evidence>
<dbReference type="EMBL" id="BSRI01000001">
    <property type="protein sequence ID" value="GLV55920.1"/>
    <property type="molecule type" value="Genomic_DNA"/>
</dbReference>
<gene>
    <name evidence="1" type="ORF">KDH_27640</name>
</gene>
<dbReference type="RefSeq" id="WP_338250712.1">
    <property type="nucleotide sequence ID" value="NZ_BSRI01000001.1"/>
</dbReference>